<dbReference type="PANTHER" id="PTHR48099">
    <property type="entry name" value="C-1-TETRAHYDROFOLATE SYNTHASE, CYTOPLASMIC-RELATED"/>
    <property type="match status" value="1"/>
</dbReference>
<dbReference type="InterPro" id="IPR036291">
    <property type="entry name" value="NAD(P)-bd_dom_sf"/>
</dbReference>
<feature type="domain" description="Tetrahydrofolate dehydrogenase/cyclohydrolase NAD(P)-binding" evidence="9">
    <location>
        <begin position="149"/>
        <end position="203"/>
    </location>
</feature>
<dbReference type="InterPro" id="IPR000672">
    <property type="entry name" value="THF_DH/CycHdrlase"/>
</dbReference>
<feature type="non-terminal residue" evidence="11">
    <location>
        <position position="1"/>
    </location>
</feature>
<dbReference type="SUPFAM" id="SSF53223">
    <property type="entry name" value="Aminoacid dehydrogenase-like, N-terminal domain"/>
    <property type="match status" value="1"/>
</dbReference>
<gene>
    <name evidence="11" type="ORF">APUTEX25_005536</name>
</gene>
<keyword evidence="4" id="KW-0378">Hydrolase</keyword>
<dbReference type="GO" id="GO:0004488">
    <property type="term" value="F:methylenetetrahydrofolate dehydrogenase (NADP+) activity"/>
    <property type="evidence" value="ECO:0007669"/>
    <property type="project" value="InterPro"/>
</dbReference>
<reference evidence="12" key="1">
    <citation type="journal article" date="2018" name="Algal Res.">
        <title>Characterization of plant carbon substrate utilization by Auxenochlorella protothecoides.</title>
        <authorList>
            <person name="Vogler B.W."/>
            <person name="Starkenburg S.R."/>
            <person name="Sudasinghe N."/>
            <person name="Schambach J.Y."/>
            <person name="Rollin J.A."/>
            <person name="Pattathil S."/>
            <person name="Barry A.N."/>
        </authorList>
    </citation>
    <scope>NUCLEOTIDE SEQUENCE [LARGE SCALE GENOMIC DNA]</scope>
    <source>
        <strain evidence="12">UTEX 25</strain>
    </source>
</reference>
<dbReference type="GO" id="GO:0004477">
    <property type="term" value="F:methenyltetrahydrofolate cyclohydrolase activity"/>
    <property type="evidence" value="ECO:0007669"/>
    <property type="project" value="UniProtKB-EC"/>
</dbReference>
<dbReference type="GO" id="GO:0005829">
    <property type="term" value="C:cytosol"/>
    <property type="evidence" value="ECO:0007669"/>
    <property type="project" value="TreeGrafter"/>
</dbReference>
<evidence type="ECO:0000259" key="10">
    <source>
        <dbReference type="Pfam" id="PF07011"/>
    </source>
</evidence>
<dbReference type="Proteomes" id="UP000279271">
    <property type="component" value="Unassembled WGS sequence"/>
</dbReference>
<accession>A0A3M7KXM9</accession>
<evidence type="ECO:0000256" key="4">
    <source>
        <dbReference type="ARBA" id="ARBA00022801"/>
    </source>
</evidence>
<feature type="domain" description="Tetrahydrofolate dehydrogenase/cyclohydrolase NAD(P)-binding" evidence="9">
    <location>
        <begin position="254"/>
        <end position="338"/>
    </location>
</feature>
<sequence length="469" mass="49292">TPEPLPTHTARFLDGRAAAADWHAELARESAHILKVAGRRPGLGVVLVGDRPDSKLYVTRKREACEKVGISERLVQLPDDCSIGDVQRVVGELCADPGIDGVLVQLPLPPDISEERVMESFDPSKDIDGFHPLNMGRMLMRGRSTGFVPATALGTLRLLAAGGVELRGASVVVVGDSNTVGTPLAALMRDAGAASVTVVHRTSYSALFADALSPRLAAARVAAAACAPRVPPGPSQAARAADVREEALEHLAGLPGITRTADVLVVAVGYPRLVRASWVKPGAAVVDVGINVEGGRVVGDVDEAGVAGVAGVMTPVPGGVGPMTIAATLHNVVASARDRLLGPREVPQVEPLGGLLRRGDLHYAFPDSRTPRARMSSGENGQSKSAPTFPDQAMYDTVQRLFEENGSLLHRIRAHQNAGSSGDLERSSSLIQTLNKNILQIVGTYEAISEQYIAFMQQHVPKATIPAGS</sequence>
<proteinExistence type="inferred from homology"/>
<dbReference type="Pfam" id="PF02882">
    <property type="entry name" value="THF_DHG_CYH_C"/>
    <property type="match status" value="2"/>
</dbReference>
<feature type="region of interest" description="Disordered" evidence="7">
    <location>
        <begin position="366"/>
        <end position="390"/>
    </location>
</feature>
<dbReference type="Pfam" id="PF07011">
    <property type="entry name" value="Elf4"/>
    <property type="match status" value="1"/>
</dbReference>
<keyword evidence="3" id="KW-0554">One-carbon metabolism</keyword>
<dbReference type="Pfam" id="PF00763">
    <property type="entry name" value="THF_DHG_CYH"/>
    <property type="match status" value="1"/>
</dbReference>
<dbReference type="EMBL" id="QOKY01000169">
    <property type="protein sequence ID" value="RMZ55258.1"/>
    <property type="molecule type" value="Genomic_DNA"/>
</dbReference>
<keyword evidence="6" id="KW-0511">Multifunctional enzyme</keyword>
<dbReference type="PRINTS" id="PR00085">
    <property type="entry name" value="THFDHDRGNASE"/>
</dbReference>
<dbReference type="InterPro" id="IPR020630">
    <property type="entry name" value="THF_DH/CycHdrlase_cat_dom"/>
</dbReference>
<dbReference type="InterPro" id="IPR020631">
    <property type="entry name" value="THF_DH/CycHdrlase_NAD-bd_dom"/>
</dbReference>
<feature type="compositionally biased region" description="Polar residues" evidence="7">
    <location>
        <begin position="377"/>
        <end position="386"/>
    </location>
</feature>
<evidence type="ECO:0000259" key="8">
    <source>
        <dbReference type="Pfam" id="PF00763"/>
    </source>
</evidence>
<evidence type="ECO:0000256" key="3">
    <source>
        <dbReference type="ARBA" id="ARBA00022563"/>
    </source>
</evidence>
<dbReference type="EC" id="3.5.4.9" evidence="2"/>
<evidence type="ECO:0000256" key="1">
    <source>
        <dbReference type="ARBA" id="ARBA00011738"/>
    </source>
</evidence>
<dbReference type="InterPro" id="IPR020867">
    <property type="entry name" value="THF_DH/CycHdrlase_CS"/>
</dbReference>
<dbReference type="FunFam" id="3.40.50.10860:FF:000005">
    <property type="entry name" value="C-1-tetrahydrofolate synthase, cytoplasmic, putative"/>
    <property type="match status" value="1"/>
</dbReference>
<dbReference type="Gene3D" id="3.40.50.720">
    <property type="entry name" value="NAD(P)-binding Rossmann-like Domain"/>
    <property type="match status" value="2"/>
</dbReference>
<evidence type="ECO:0000256" key="6">
    <source>
        <dbReference type="ARBA" id="ARBA00023268"/>
    </source>
</evidence>
<evidence type="ECO:0000313" key="11">
    <source>
        <dbReference type="EMBL" id="RMZ55258.1"/>
    </source>
</evidence>
<dbReference type="InterPro" id="IPR046346">
    <property type="entry name" value="Aminoacid_DH-like_N_sf"/>
</dbReference>
<evidence type="ECO:0000256" key="7">
    <source>
        <dbReference type="SAM" id="MobiDB-lite"/>
    </source>
</evidence>
<evidence type="ECO:0000259" key="9">
    <source>
        <dbReference type="Pfam" id="PF02882"/>
    </source>
</evidence>
<name>A0A3M7KXM9_AUXPR</name>
<dbReference type="SUPFAM" id="SSF51735">
    <property type="entry name" value="NAD(P)-binding Rossmann-fold domains"/>
    <property type="match status" value="1"/>
</dbReference>
<evidence type="ECO:0000313" key="12">
    <source>
        <dbReference type="Proteomes" id="UP000279271"/>
    </source>
</evidence>
<evidence type="ECO:0000256" key="2">
    <source>
        <dbReference type="ARBA" id="ARBA00012776"/>
    </source>
</evidence>
<dbReference type="HAMAP" id="MF_01576">
    <property type="entry name" value="THF_DHG_CYH"/>
    <property type="match status" value="1"/>
</dbReference>
<feature type="domain" description="Protein EARLY FLOWERING 4" evidence="10">
    <location>
        <begin position="393"/>
        <end position="459"/>
    </location>
</feature>
<keyword evidence="5" id="KW-0560">Oxidoreductase</keyword>
<dbReference type="PROSITE" id="PS00767">
    <property type="entry name" value="THF_DHG_CYH_2"/>
    <property type="match status" value="1"/>
</dbReference>
<dbReference type="PANTHER" id="PTHR48099:SF27">
    <property type="entry name" value="BIFUNCTIONAL PROTEIN FOLD 2"/>
    <property type="match status" value="1"/>
</dbReference>
<feature type="domain" description="Tetrahydrofolate dehydrogenase/cyclohydrolase catalytic" evidence="8">
    <location>
        <begin position="13"/>
        <end position="128"/>
    </location>
</feature>
<dbReference type="AlphaFoldDB" id="A0A3M7KXM9"/>
<dbReference type="GO" id="GO:0035999">
    <property type="term" value="P:tetrahydrofolate interconversion"/>
    <property type="evidence" value="ECO:0007669"/>
    <property type="project" value="TreeGrafter"/>
</dbReference>
<evidence type="ECO:0000256" key="5">
    <source>
        <dbReference type="ARBA" id="ARBA00023002"/>
    </source>
</evidence>
<protein>
    <recommendedName>
        <fullName evidence="2">methenyltetrahydrofolate cyclohydrolase</fullName>
        <ecNumber evidence="2">3.5.4.9</ecNumber>
    </recommendedName>
</protein>
<comment type="caution">
    <text evidence="11">The sequence shown here is derived from an EMBL/GenBank/DDBJ whole genome shotgun (WGS) entry which is preliminary data.</text>
</comment>
<dbReference type="Gene3D" id="3.40.50.10860">
    <property type="entry name" value="Leucine Dehydrogenase, chain A, domain 1"/>
    <property type="match status" value="2"/>
</dbReference>
<dbReference type="InterPro" id="IPR009741">
    <property type="entry name" value="EARLY_FLOWERING_4_dom"/>
</dbReference>
<dbReference type="CDD" id="cd01080">
    <property type="entry name" value="NAD_bind_m-THF_DH_Cyclohyd"/>
    <property type="match status" value="1"/>
</dbReference>
<comment type="subunit">
    <text evidence="1">Homodimer.</text>
</comment>
<organism evidence="11 12">
    <name type="scientific">Auxenochlorella protothecoides</name>
    <name type="common">Green microalga</name>
    <name type="synonym">Chlorella protothecoides</name>
    <dbReference type="NCBI Taxonomy" id="3075"/>
    <lineage>
        <taxon>Eukaryota</taxon>
        <taxon>Viridiplantae</taxon>
        <taxon>Chlorophyta</taxon>
        <taxon>core chlorophytes</taxon>
        <taxon>Trebouxiophyceae</taxon>
        <taxon>Chlorellales</taxon>
        <taxon>Chlorellaceae</taxon>
        <taxon>Auxenochlorella</taxon>
    </lineage>
</organism>